<comment type="caution">
    <text evidence="1">The sequence shown here is derived from an EMBL/GenBank/DDBJ whole genome shotgun (WGS) entry which is preliminary data.</text>
</comment>
<gene>
    <name evidence="1" type="ORF">Tco_0704162</name>
</gene>
<keyword evidence="2" id="KW-1185">Reference proteome</keyword>
<reference evidence="1" key="1">
    <citation type="journal article" date="2022" name="Int. J. Mol. Sci.">
        <title>Draft Genome of Tanacetum Coccineum: Genomic Comparison of Closely Related Tanacetum-Family Plants.</title>
        <authorList>
            <person name="Yamashiro T."/>
            <person name="Shiraishi A."/>
            <person name="Nakayama K."/>
            <person name="Satake H."/>
        </authorList>
    </citation>
    <scope>NUCLEOTIDE SEQUENCE</scope>
</reference>
<protein>
    <submittedName>
        <fullName evidence="1">Uncharacterized protein</fullName>
    </submittedName>
</protein>
<proteinExistence type="predicted"/>
<dbReference type="EMBL" id="BQNB010009998">
    <property type="protein sequence ID" value="GJS71321.1"/>
    <property type="molecule type" value="Genomic_DNA"/>
</dbReference>
<evidence type="ECO:0000313" key="1">
    <source>
        <dbReference type="EMBL" id="GJS71321.1"/>
    </source>
</evidence>
<name>A0ABQ4Y1D0_9ASTR</name>
<dbReference type="Proteomes" id="UP001151760">
    <property type="component" value="Unassembled WGS sequence"/>
</dbReference>
<reference evidence="1" key="2">
    <citation type="submission" date="2022-01" db="EMBL/GenBank/DDBJ databases">
        <authorList>
            <person name="Yamashiro T."/>
            <person name="Shiraishi A."/>
            <person name="Satake H."/>
            <person name="Nakayama K."/>
        </authorList>
    </citation>
    <scope>NUCLEOTIDE SEQUENCE</scope>
</reference>
<sequence length="161" mass="18076">MLGQIATYVVKANPGMYFGYTKGDLKVDIEDNLFYMLTISFRTKCFLPGTDLSRNQAYVLFNPRALVIAWWPVVSFFDNLIKANSVDSHHWSVQKTSLYCPLIEISPSCRLSGLCTSSHGIHIISLLSIIVGDDCLRGLGCQASWDSAKMLFFLLLMLDHC</sequence>
<accession>A0ABQ4Y1D0</accession>
<organism evidence="1 2">
    <name type="scientific">Tanacetum coccineum</name>
    <dbReference type="NCBI Taxonomy" id="301880"/>
    <lineage>
        <taxon>Eukaryota</taxon>
        <taxon>Viridiplantae</taxon>
        <taxon>Streptophyta</taxon>
        <taxon>Embryophyta</taxon>
        <taxon>Tracheophyta</taxon>
        <taxon>Spermatophyta</taxon>
        <taxon>Magnoliopsida</taxon>
        <taxon>eudicotyledons</taxon>
        <taxon>Gunneridae</taxon>
        <taxon>Pentapetalae</taxon>
        <taxon>asterids</taxon>
        <taxon>campanulids</taxon>
        <taxon>Asterales</taxon>
        <taxon>Asteraceae</taxon>
        <taxon>Asteroideae</taxon>
        <taxon>Anthemideae</taxon>
        <taxon>Anthemidinae</taxon>
        <taxon>Tanacetum</taxon>
    </lineage>
</organism>
<evidence type="ECO:0000313" key="2">
    <source>
        <dbReference type="Proteomes" id="UP001151760"/>
    </source>
</evidence>